<dbReference type="Proteomes" id="UP000650833">
    <property type="component" value="Unassembled WGS sequence"/>
</dbReference>
<organism evidence="2 3">
    <name type="scientific">Mucor plumbeus</name>
    <dbReference type="NCBI Taxonomy" id="97098"/>
    <lineage>
        <taxon>Eukaryota</taxon>
        <taxon>Fungi</taxon>
        <taxon>Fungi incertae sedis</taxon>
        <taxon>Mucoromycota</taxon>
        <taxon>Mucoromycotina</taxon>
        <taxon>Mucoromycetes</taxon>
        <taxon>Mucorales</taxon>
        <taxon>Mucorineae</taxon>
        <taxon>Mucoraceae</taxon>
        <taxon>Mucor</taxon>
    </lineage>
</organism>
<proteinExistence type="predicted"/>
<dbReference type="EMBL" id="JAEPRC010001052">
    <property type="protein sequence ID" value="KAG2190120.1"/>
    <property type="molecule type" value="Genomic_DNA"/>
</dbReference>
<dbReference type="InterPro" id="IPR038175">
    <property type="entry name" value="CBM21_dom_sf"/>
</dbReference>
<dbReference type="GO" id="GO:2001069">
    <property type="term" value="F:glycogen binding"/>
    <property type="evidence" value="ECO:0007669"/>
    <property type="project" value="TreeGrafter"/>
</dbReference>
<evidence type="ECO:0000313" key="2">
    <source>
        <dbReference type="EMBL" id="KAG2190120.1"/>
    </source>
</evidence>
<dbReference type="InterPro" id="IPR050782">
    <property type="entry name" value="PP1_regulatory_subunit_3"/>
</dbReference>
<dbReference type="PANTHER" id="PTHR12307:SF36">
    <property type="entry name" value="GLYCOGEN-BINDING SUBUNIT 76A"/>
    <property type="match status" value="1"/>
</dbReference>
<evidence type="ECO:0000259" key="1">
    <source>
        <dbReference type="PROSITE" id="PS51159"/>
    </source>
</evidence>
<dbReference type="InterPro" id="IPR005036">
    <property type="entry name" value="CBM21_dom"/>
</dbReference>
<evidence type="ECO:0000313" key="3">
    <source>
        <dbReference type="Proteomes" id="UP000650833"/>
    </source>
</evidence>
<feature type="domain" description="CBM21" evidence="1">
    <location>
        <begin position="106"/>
        <end position="219"/>
    </location>
</feature>
<dbReference type="Pfam" id="PF03370">
    <property type="entry name" value="CBM_21"/>
    <property type="match status" value="1"/>
</dbReference>
<keyword evidence="3" id="KW-1185">Reference proteome</keyword>
<dbReference type="GO" id="GO:0000164">
    <property type="term" value="C:protein phosphatase type 1 complex"/>
    <property type="evidence" value="ECO:0007669"/>
    <property type="project" value="TreeGrafter"/>
</dbReference>
<name>A0A8H7QDJ3_9FUNG</name>
<reference evidence="2" key="1">
    <citation type="submission" date="2020-12" db="EMBL/GenBank/DDBJ databases">
        <title>Metabolic potential, ecology and presence of endohyphal bacteria is reflected in genomic diversity of Mucoromycotina.</title>
        <authorList>
            <person name="Muszewska A."/>
            <person name="Okrasinska A."/>
            <person name="Steczkiewicz K."/>
            <person name="Drgas O."/>
            <person name="Orlowska M."/>
            <person name="Perlinska-Lenart U."/>
            <person name="Aleksandrzak-Piekarczyk T."/>
            <person name="Szatraj K."/>
            <person name="Zielenkiewicz U."/>
            <person name="Pilsyk S."/>
            <person name="Malc E."/>
            <person name="Mieczkowski P."/>
            <person name="Kruszewska J.S."/>
            <person name="Biernat P."/>
            <person name="Pawlowska J."/>
        </authorList>
    </citation>
    <scope>NUCLEOTIDE SEQUENCE</scope>
    <source>
        <strain evidence="2">CBS 226.32</strain>
    </source>
</reference>
<accession>A0A8H7QDJ3</accession>
<dbReference type="GO" id="GO:0008157">
    <property type="term" value="F:protein phosphatase 1 binding"/>
    <property type="evidence" value="ECO:0007669"/>
    <property type="project" value="TreeGrafter"/>
</dbReference>
<dbReference type="PANTHER" id="PTHR12307">
    <property type="entry name" value="PROTEIN PHOSPHATASE 1 REGULATORY SUBUNIT"/>
    <property type="match status" value="1"/>
</dbReference>
<comment type="caution">
    <text evidence="2">The sequence shown here is derived from an EMBL/GenBank/DDBJ whole genome shotgun (WGS) entry which is preliminary data.</text>
</comment>
<dbReference type="Gene3D" id="2.60.40.2440">
    <property type="entry name" value="Carbohydrate binding type-21 domain"/>
    <property type="match status" value="1"/>
</dbReference>
<dbReference type="PROSITE" id="PS51159">
    <property type="entry name" value="CBM21"/>
    <property type="match status" value="1"/>
</dbReference>
<sequence length="406" mass="46110">MTSTLSPTSSHYMNPMLYQYKKRVVLKRSTHQINDPFVVKQKYKSNKKSVQFHDEQDQLEQVRYFYKTQSPITVKNDPPFMDASADDYKLTQPNWPTRNQIFYNTESKIRMEAVQLIDGDVEHMKGNKFILQGRCRAANLSFHKLVSIRYTYDLWRTFSETTGEYHESIASTSNTWDRFYFSIPVEAKQSTQTVYLALRYTIDDQEFWDNNNGMNYQVIITPDESVIDTKQNDTNSIASIDEKEQALIFDMDNNNNNTTTIKTDITTTTTAAAAAAATTTITTSQEKKEATKVLGRRYDFTASLTAARKPMSPPPSPPGTPVDTEIFNYTPPVFFGDSNQFDVAPAVTYQKSEPIAIASKPPTSPPVSADGFQMSYSDFVNKYCFYSSHTNPIYSTFSTSPSAVLS</sequence>
<dbReference type="AlphaFoldDB" id="A0A8H7QDJ3"/>
<dbReference type="GO" id="GO:0005979">
    <property type="term" value="P:regulation of glycogen biosynthetic process"/>
    <property type="evidence" value="ECO:0007669"/>
    <property type="project" value="TreeGrafter"/>
</dbReference>
<dbReference type="OrthoDB" id="1881at2759"/>
<protein>
    <recommendedName>
        <fullName evidence="1">CBM21 domain-containing protein</fullName>
    </recommendedName>
</protein>
<gene>
    <name evidence="2" type="ORF">INT46_006486</name>
</gene>